<evidence type="ECO:0000256" key="1">
    <source>
        <dbReference type="ARBA" id="ARBA00001974"/>
    </source>
</evidence>
<dbReference type="OMA" id="YEHHLML"/>
<dbReference type="PANTHER" id="PTHR43716:SF1">
    <property type="entry name" value="D-2-HYDROXYGLUTARATE DEHYDROGENASE, MITOCHONDRIAL"/>
    <property type="match status" value="1"/>
</dbReference>
<dbReference type="GO" id="GO:0055085">
    <property type="term" value="P:transmembrane transport"/>
    <property type="evidence" value="ECO:0007669"/>
    <property type="project" value="InterPro"/>
</dbReference>
<dbReference type="Gene3D" id="3.30.465.10">
    <property type="match status" value="1"/>
</dbReference>
<dbReference type="Pfam" id="PF01565">
    <property type="entry name" value="FAD_binding_4"/>
    <property type="match status" value="1"/>
</dbReference>
<proteinExistence type="predicted"/>
<keyword evidence="7" id="KW-1185">Reference proteome</keyword>
<dbReference type="GO" id="GO:0022904">
    <property type="term" value="P:respiratory electron transport chain"/>
    <property type="evidence" value="ECO:0007669"/>
    <property type="project" value="TreeGrafter"/>
</dbReference>
<comment type="caution">
    <text evidence="6">The sequence shown here is derived from an EMBL/GenBank/DDBJ whole genome shotgun (WGS) entry which is preliminary data.</text>
</comment>
<keyword evidence="4" id="KW-0560">Oxidoreductase</keyword>
<reference evidence="6" key="1">
    <citation type="submission" date="2021-05" db="EMBL/GenBank/DDBJ databases">
        <title>The genome of the haptophyte Pavlova lutheri (Diacronema luteri, Pavlovales) - a model for lipid biosynthesis in eukaryotic algae.</title>
        <authorList>
            <person name="Hulatt C.J."/>
            <person name="Posewitz M.C."/>
        </authorList>
    </citation>
    <scope>NUCLEOTIDE SEQUENCE</scope>
    <source>
        <strain evidence="6">NIVA-4/92</strain>
    </source>
</reference>
<dbReference type="InterPro" id="IPR016164">
    <property type="entry name" value="FAD-linked_Oxase-like_C"/>
</dbReference>
<gene>
    <name evidence="6" type="ORF">KFE25_012908</name>
</gene>
<sequence length="639" mass="66457">MLFTRRAAQLAAAGAGGVGVGWALAQLDRSSHERVLPSGTRTCCDAAHPPTPRQRALAAELRALVGAERVSEGVAQRGSRIGRGTALALVQPASLRDAALALRACAAAGVAVVPQGANTGLTGGSVPRDECDRPSVVLSMRRLAGSAAVDGGERVLCLAGTGIADLGRALGALGRESHSTLGSVFLNPTVGAGVAFGSGGTQLRKGPVYTERGLYLAVSEHGDVRLVNELAIDGLPDGEMPLDERGLALLARVQRLCAQPAGAAAEPLRTAAGCARAAHARDYASRVGDLDGSISRFSADTRGPCYVRSEGKVLLLASVHQTFERPRKRRVLWVSLDSLEQAAALKAVLLRAPDDAALARGALLPASLEYVDATTVSVVDGAGRALIAALRVLGMDGGALALGWRMKGAIEALPLPLAPLLVDGALYALNGVFPDPLPPAVRAQCAAHGHHLLVELCDYGAKEDVAAIARVEAFVAERTRAQPAGERASVAVYECPTGREGLMLNRFRFAVAPAFRTYCVGRGQQGLSLDYALPKHCVHAPALPGGVTPTRRLRYAHFGCNVVHEDLAFEPGVDVHGAKMAIKRAVEQLGGRLPAEHGHGTEYVAPADMQARWVAMDPTNTLNPGIGGLSPCAGYACSR</sequence>
<name>A0A8J5XDA9_DIALT</name>
<dbReference type="Gene3D" id="3.30.43.10">
    <property type="entry name" value="Uridine Diphospho-n-acetylenolpyruvylglucosamine Reductase, domain 2"/>
    <property type="match status" value="2"/>
</dbReference>
<evidence type="ECO:0000256" key="4">
    <source>
        <dbReference type="ARBA" id="ARBA00023002"/>
    </source>
</evidence>
<protein>
    <recommendedName>
        <fullName evidence="5">FAD-binding PCMH-type domain-containing protein</fullName>
    </recommendedName>
</protein>
<dbReference type="AlphaFoldDB" id="A0A8J5XDA9"/>
<dbReference type="Proteomes" id="UP000751190">
    <property type="component" value="Unassembled WGS sequence"/>
</dbReference>
<evidence type="ECO:0000313" key="6">
    <source>
        <dbReference type="EMBL" id="KAG8458710.1"/>
    </source>
</evidence>
<evidence type="ECO:0000259" key="5">
    <source>
        <dbReference type="PROSITE" id="PS51387"/>
    </source>
</evidence>
<evidence type="ECO:0000256" key="3">
    <source>
        <dbReference type="ARBA" id="ARBA00022827"/>
    </source>
</evidence>
<dbReference type="OrthoDB" id="5332616at2759"/>
<dbReference type="SUPFAM" id="SSF55103">
    <property type="entry name" value="FAD-linked oxidases, C-terminal domain"/>
    <property type="match status" value="1"/>
</dbReference>
<dbReference type="Pfam" id="PF09330">
    <property type="entry name" value="Lact-deh-memb"/>
    <property type="match status" value="1"/>
</dbReference>
<dbReference type="GO" id="GO:0071949">
    <property type="term" value="F:FAD binding"/>
    <property type="evidence" value="ECO:0007669"/>
    <property type="project" value="InterPro"/>
</dbReference>
<evidence type="ECO:0000313" key="7">
    <source>
        <dbReference type="Proteomes" id="UP000751190"/>
    </source>
</evidence>
<dbReference type="InterPro" id="IPR051264">
    <property type="entry name" value="FAD-oxidored/transferase_4"/>
</dbReference>
<dbReference type="InterPro" id="IPR016167">
    <property type="entry name" value="FAD-bd_PCMH_sub1"/>
</dbReference>
<dbReference type="GO" id="GO:0016491">
    <property type="term" value="F:oxidoreductase activity"/>
    <property type="evidence" value="ECO:0007669"/>
    <property type="project" value="UniProtKB-KW"/>
</dbReference>
<dbReference type="InterPro" id="IPR036318">
    <property type="entry name" value="FAD-bd_PCMH-like_sf"/>
</dbReference>
<organism evidence="6 7">
    <name type="scientific">Diacronema lutheri</name>
    <name type="common">Unicellular marine alga</name>
    <name type="synonym">Monochrysis lutheri</name>
    <dbReference type="NCBI Taxonomy" id="2081491"/>
    <lineage>
        <taxon>Eukaryota</taxon>
        <taxon>Haptista</taxon>
        <taxon>Haptophyta</taxon>
        <taxon>Pavlovophyceae</taxon>
        <taxon>Pavlovales</taxon>
        <taxon>Pavlovaceae</taxon>
        <taxon>Diacronema</taxon>
    </lineage>
</organism>
<accession>A0A8J5XDA9</accession>
<dbReference type="InterPro" id="IPR016169">
    <property type="entry name" value="FAD-bd_PCMH_sub2"/>
</dbReference>
<dbReference type="InterPro" id="IPR016166">
    <property type="entry name" value="FAD-bd_PCMH"/>
</dbReference>
<feature type="domain" description="FAD-binding PCMH-type" evidence="5">
    <location>
        <begin position="82"/>
        <end position="256"/>
    </location>
</feature>
<comment type="cofactor">
    <cofactor evidence="1">
        <name>FAD</name>
        <dbReference type="ChEBI" id="CHEBI:57692"/>
    </cofactor>
</comment>
<dbReference type="PANTHER" id="PTHR43716">
    <property type="entry name" value="D-2-HYDROXYGLUTARATE DEHYDROGENASE, MITOCHONDRIAL"/>
    <property type="match status" value="1"/>
</dbReference>
<dbReference type="SUPFAM" id="SSF56176">
    <property type="entry name" value="FAD-binding/transporter-associated domain-like"/>
    <property type="match status" value="1"/>
</dbReference>
<dbReference type="InterPro" id="IPR015409">
    <property type="entry name" value="Lactate_DH_C"/>
</dbReference>
<dbReference type="InterPro" id="IPR006094">
    <property type="entry name" value="Oxid_FAD_bind_N"/>
</dbReference>
<keyword evidence="2" id="KW-0285">Flavoprotein</keyword>
<evidence type="ECO:0000256" key="2">
    <source>
        <dbReference type="ARBA" id="ARBA00022630"/>
    </source>
</evidence>
<keyword evidence="3" id="KW-0274">FAD</keyword>
<dbReference type="PROSITE" id="PS51387">
    <property type="entry name" value="FAD_PCMH"/>
    <property type="match status" value="1"/>
</dbReference>
<dbReference type="EMBL" id="JAGTXO010000048">
    <property type="protein sequence ID" value="KAG8458710.1"/>
    <property type="molecule type" value="Genomic_DNA"/>
</dbReference>